<sequence>MASSSSSSSIISGLGLGLSIKRKPKSKPNPNQVQVPVATNLTSSSGFVGLSLNSKRMVRFLISFSSHLPLPPTPSSTSTRLPDFRTATLQIIEDNIEKFSTVSRLIDGAGLLPPTSLKDIEKCFVALLNTQDCVGEMHEYIKNGRYGFLGPACCEHVTEIKDKCWPTLVHLNPLFPPAITSYCVRFKGPFKVPTSKTP</sequence>
<name>A0AAN8WFX5_9MAGN</name>
<dbReference type="Pfam" id="PF05617">
    <property type="entry name" value="Prolamin_like"/>
    <property type="match status" value="1"/>
</dbReference>
<evidence type="ECO:0000259" key="2">
    <source>
        <dbReference type="Pfam" id="PF05617"/>
    </source>
</evidence>
<proteinExistence type="predicted"/>
<dbReference type="AlphaFoldDB" id="A0AAN8WFX5"/>
<protein>
    <submittedName>
        <fullName evidence="3">Prolamin-like domain</fullName>
    </submittedName>
</protein>
<dbReference type="GO" id="GO:0009567">
    <property type="term" value="P:double fertilization forming a zygote and endosperm"/>
    <property type="evidence" value="ECO:0007669"/>
    <property type="project" value="TreeGrafter"/>
</dbReference>
<evidence type="ECO:0000313" key="3">
    <source>
        <dbReference type="EMBL" id="KAK6945192.1"/>
    </source>
</evidence>
<keyword evidence="1" id="KW-0732">Signal</keyword>
<dbReference type="PANTHER" id="PTHR31181:SF67">
    <property type="entry name" value="PROLAMIN-LIKE PROTEIN (DUF1278)"/>
    <property type="match status" value="1"/>
</dbReference>
<organism evidence="3 4">
    <name type="scientific">Dillenia turbinata</name>
    <dbReference type="NCBI Taxonomy" id="194707"/>
    <lineage>
        <taxon>Eukaryota</taxon>
        <taxon>Viridiplantae</taxon>
        <taxon>Streptophyta</taxon>
        <taxon>Embryophyta</taxon>
        <taxon>Tracheophyta</taxon>
        <taxon>Spermatophyta</taxon>
        <taxon>Magnoliopsida</taxon>
        <taxon>eudicotyledons</taxon>
        <taxon>Gunneridae</taxon>
        <taxon>Pentapetalae</taxon>
        <taxon>Dilleniales</taxon>
        <taxon>Dilleniaceae</taxon>
        <taxon>Dillenia</taxon>
    </lineage>
</organism>
<reference evidence="3 4" key="1">
    <citation type="submission" date="2023-12" db="EMBL/GenBank/DDBJ databases">
        <title>A high-quality genome assembly for Dillenia turbinata (Dilleniales).</title>
        <authorList>
            <person name="Chanderbali A."/>
        </authorList>
    </citation>
    <scope>NUCLEOTIDE SEQUENCE [LARGE SCALE GENOMIC DNA]</scope>
    <source>
        <strain evidence="3">LSX21</strain>
        <tissue evidence="3">Leaf</tissue>
    </source>
</reference>
<evidence type="ECO:0000256" key="1">
    <source>
        <dbReference type="ARBA" id="ARBA00022729"/>
    </source>
</evidence>
<dbReference type="Proteomes" id="UP001370490">
    <property type="component" value="Unassembled WGS sequence"/>
</dbReference>
<dbReference type="InterPro" id="IPR008502">
    <property type="entry name" value="Prolamin-like"/>
</dbReference>
<dbReference type="PANTHER" id="PTHR31181">
    <property type="entry name" value="EGG CELL-SECRETED PROTEIN 1.4"/>
    <property type="match status" value="1"/>
</dbReference>
<keyword evidence="4" id="KW-1185">Reference proteome</keyword>
<dbReference type="GO" id="GO:2000008">
    <property type="term" value="P:regulation of protein localization to cell surface"/>
    <property type="evidence" value="ECO:0007669"/>
    <property type="project" value="TreeGrafter"/>
</dbReference>
<accession>A0AAN8WFX5</accession>
<dbReference type="EMBL" id="JBAMMX010000003">
    <property type="protein sequence ID" value="KAK6945192.1"/>
    <property type="molecule type" value="Genomic_DNA"/>
</dbReference>
<dbReference type="GO" id="GO:0080155">
    <property type="term" value="P:regulation of double fertilization forming a zygote and endosperm"/>
    <property type="evidence" value="ECO:0007669"/>
    <property type="project" value="TreeGrafter"/>
</dbReference>
<dbReference type="GO" id="GO:0031982">
    <property type="term" value="C:vesicle"/>
    <property type="evidence" value="ECO:0007669"/>
    <property type="project" value="TreeGrafter"/>
</dbReference>
<comment type="caution">
    <text evidence="3">The sequence shown here is derived from an EMBL/GenBank/DDBJ whole genome shotgun (WGS) entry which is preliminary data.</text>
</comment>
<dbReference type="GO" id="GO:0005576">
    <property type="term" value="C:extracellular region"/>
    <property type="evidence" value="ECO:0007669"/>
    <property type="project" value="TreeGrafter"/>
</dbReference>
<gene>
    <name evidence="3" type="ORF">RJ641_026294</name>
</gene>
<feature type="domain" description="Prolamin-like" evidence="2">
    <location>
        <begin position="122"/>
        <end position="183"/>
    </location>
</feature>
<evidence type="ECO:0000313" key="4">
    <source>
        <dbReference type="Proteomes" id="UP001370490"/>
    </source>
</evidence>